<dbReference type="STRING" id="1296121.A0A1A6A9R3"/>
<evidence type="ECO:0000256" key="4">
    <source>
        <dbReference type="ARBA" id="ARBA00022980"/>
    </source>
</evidence>
<comment type="subcellular location">
    <subcellularLocation>
        <location evidence="1">Mitochondrion</location>
    </subcellularLocation>
</comment>
<evidence type="ECO:0000256" key="7">
    <source>
        <dbReference type="ARBA" id="ARBA00039935"/>
    </source>
</evidence>
<reference evidence="9" key="3">
    <citation type="submission" date="2024-02" db="EMBL/GenBank/DDBJ databases">
        <title>Comparative genomics of Cryptococcus and Kwoniella reveals pathogenesis evolution and contrasting modes of karyotype evolution via chromosome fusion or intercentromeric recombination.</title>
        <authorList>
            <person name="Coelho M.A."/>
            <person name="David-Palma M."/>
            <person name="Shea T."/>
            <person name="Bowers K."/>
            <person name="McGinley-Smith S."/>
            <person name="Mohammad A.W."/>
            <person name="Gnirke A."/>
            <person name="Yurkov A.M."/>
            <person name="Nowrousian M."/>
            <person name="Sun S."/>
            <person name="Cuomo C.A."/>
            <person name="Heitman J."/>
        </authorList>
    </citation>
    <scope>NUCLEOTIDE SEQUENCE</scope>
    <source>
        <strain evidence="9">CBS 10117</strain>
    </source>
</reference>
<evidence type="ECO:0000256" key="3">
    <source>
        <dbReference type="ARBA" id="ARBA00022946"/>
    </source>
</evidence>
<organism evidence="8">
    <name type="scientific">Kwoniella dejecticola CBS 10117</name>
    <dbReference type="NCBI Taxonomy" id="1296121"/>
    <lineage>
        <taxon>Eukaryota</taxon>
        <taxon>Fungi</taxon>
        <taxon>Dikarya</taxon>
        <taxon>Basidiomycota</taxon>
        <taxon>Agaricomycotina</taxon>
        <taxon>Tremellomycetes</taxon>
        <taxon>Tremellales</taxon>
        <taxon>Cryptococcaceae</taxon>
        <taxon>Kwoniella</taxon>
    </lineage>
</organism>
<evidence type="ECO:0000256" key="1">
    <source>
        <dbReference type="ARBA" id="ARBA00004173"/>
    </source>
</evidence>
<dbReference type="InterPro" id="IPR002677">
    <property type="entry name" value="Ribosomal_bL32"/>
</dbReference>
<accession>A0A1A6A9R3</accession>
<dbReference type="OrthoDB" id="2014905at2759"/>
<evidence type="ECO:0000313" key="8">
    <source>
        <dbReference type="EMBL" id="OBR86802.1"/>
    </source>
</evidence>
<dbReference type="InterPro" id="IPR051991">
    <property type="entry name" value="Mitoribosomal_protein_bL32"/>
</dbReference>
<protein>
    <recommendedName>
        <fullName evidence="7">Large ribosomal subunit protein bL32m</fullName>
    </recommendedName>
</protein>
<dbReference type="RefSeq" id="XP_018264644.1">
    <property type="nucleotide sequence ID" value="XM_018406150.1"/>
</dbReference>
<dbReference type="VEuPathDB" id="FungiDB:I303_02817"/>
<dbReference type="AlphaFoldDB" id="A0A1A6A9R3"/>
<proteinExistence type="inferred from homology"/>
<reference evidence="9" key="2">
    <citation type="submission" date="2013-07" db="EMBL/GenBank/DDBJ databases">
        <authorList>
            <consortium name="The Broad Institute Genome Sequencing Platform"/>
            <person name="Cuomo C."/>
            <person name="Litvintseva A."/>
            <person name="Chen Y."/>
            <person name="Heitman J."/>
            <person name="Sun S."/>
            <person name="Springer D."/>
            <person name="Dromer F."/>
            <person name="Young S.K."/>
            <person name="Zeng Q."/>
            <person name="Gargeya S."/>
            <person name="Fitzgerald M."/>
            <person name="Abouelleil A."/>
            <person name="Alvarado L."/>
            <person name="Berlin A.M."/>
            <person name="Chapman S.B."/>
            <person name="Dewar J."/>
            <person name="Goldberg J."/>
            <person name="Griggs A."/>
            <person name="Gujja S."/>
            <person name="Hansen M."/>
            <person name="Howarth C."/>
            <person name="Imamovic A."/>
            <person name="Larimer J."/>
            <person name="McCowan C."/>
            <person name="Murphy C."/>
            <person name="Pearson M."/>
            <person name="Priest M."/>
            <person name="Roberts A."/>
            <person name="Saif S."/>
            <person name="Shea T."/>
            <person name="Sykes S."/>
            <person name="Wortman J."/>
            <person name="Nusbaum C."/>
            <person name="Birren B."/>
        </authorList>
    </citation>
    <scope>NUCLEOTIDE SEQUENCE</scope>
    <source>
        <strain evidence="9">CBS 10117</strain>
    </source>
</reference>
<dbReference type="GeneID" id="28966516"/>
<dbReference type="Pfam" id="PF01783">
    <property type="entry name" value="Ribosomal_L32p"/>
    <property type="match status" value="1"/>
</dbReference>
<reference evidence="8" key="1">
    <citation type="submission" date="2013-07" db="EMBL/GenBank/DDBJ databases">
        <title>The Genome Sequence of Cryptococcus dejecticola CBS10117.</title>
        <authorList>
            <consortium name="The Broad Institute Genome Sequencing Platform"/>
            <person name="Cuomo C."/>
            <person name="Litvintseva A."/>
            <person name="Chen Y."/>
            <person name="Heitman J."/>
            <person name="Sun S."/>
            <person name="Springer D."/>
            <person name="Dromer F."/>
            <person name="Young S.K."/>
            <person name="Zeng Q."/>
            <person name="Gargeya S."/>
            <person name="Fitzgerald M."/>
            <person name="Abouelleil A."/>
            <person name="Alvarado L."/>
            <person name="Berlin A.M."/>
            <person name="Chapman S.B."/>
            <person name="Dewar J."/>
            <person name="Goldberg J."/>
            <person name="Griggs A."/>
            <person name="Gujja S."/>
            <person name="Hansen M."/>
            <person name="Howarth C."/>
            <person name="Imamovic A."/>
            <person name="Larimer J."/>
            <person name="McCowan C."/>
            <person name="Murphy C."/>
            <person name="Pearson M."/>
            <person name="Priest M."/>
            <person name="Roberts A."/>
            <person name="Saif S."/>
            <person name="Shea T."/>
            <person name="Sykes S."/>
            <person name="Wortman J."/>
            <person name="Nusbaum C."/>
            <person name="Birren B."/>
        </authorList>
    </citation>
    <scope>NUCLEOTIDE SEQUENCE [LARGE SCALE GENOMIC DNA]</scope>
    <source>
        <strain evidence="8">CBS 10117</strain>
    </source>
</reference>
<dbReference type="EMBL" id="KI894029">
    <property type="protein sequence ID" value="OBR86802.1"/>
    <property type="molecule type" value="Genomic_DNA"/>
</dbReference>
<dbReference type="GO" id="GO:0003735">
    <property type="term" value="F:structural constituent of ribosome"/>
    <property type="evidence" value="ECO:0007669"/>
    <property type="project" value="InterPro"/>
</dbReference>
<sequence length="168" mass="18169">MAALSLSARSSALSLRPSLNVGRPVWSLQCLASTSSSSTSSSTPALPLSSVAPIDTPSTSPISSWTSIFPSFSLESILELIPPIVWASVPKKKTSHSRKSMRSANKGLKNKTNLSLCEACGSIKLTHHICPTCYSQISRRWKREARGELPPLGEIREPVVEQQQNTQP</sequence>
<dbReference type="Proteomes" id="UP000078595">
    <property type="component" value="Chromosome 3"/>
</dbReference>
<keyword evidence="10" id="KW-1185">Reference proteome</keyword>
<dbReference type="EMBL" id="CP144532">
    <property type="protein sequence ID" value="WWC60236.1"/>
    <property type="molecule type" value="Genomic_DNA"/>
</dbReference>
<dbReference type="NCBIfam" id="TIGR01031">
    <property type="entry name" value="rpmF_bact"/>
    <property type="match status" value="1"/>
</dbReference>
<keyword evidence="6" id="KW-0687">Ribonucleoprotein</keyword>
<gene>
    <name evidence="8" type="ORF">I303_02817</name>
    <name evidence="9" type="ORF">I303_102802</name>
</gene>
<evidence type="ECO:0000256" key="6">
    <source>
        <dbReference type="ARBA" id="ARBA00023274"/>
    </source>
</evidence>
<dbReference type="KEGG" id="kdj:28966516"/>
<evidence type="ECO:0000256" key="2">
    <source>
        <dbReference type="ARBA" id="ARBA00008560"/>
    </source>
</evidence>
<keyword evidence="4 8" id="KW-0689">Ribosomal protein</keyword>
<evidence type="ECO:0000256" key="5">
    <source>
        <dbReference type="ARBA" id="ARBA00023128"/>
    </source>
</evidence>
<dbReference type="PANTHER" id="PTHR21026:SF2">
    <property type="entry name" value="LARGE RIBOSOMAL SUBUNIT PROTEIN BL32M"/>
    <property type="match status" value="1"/>
</dbReference>
<evidence type="ECO:0000313" key="9">
    <source>
        <dbReference type="EMBL" id="WWC60236.1"/>
    </source>
</evidence>
<dbReference type="InterPro" id="IPR011332">
    <property type="entry name" value="Ribosomal_zn-bd"/>
</dbReference>
<dbReference type="GO" id="GO:0006412">
    <property type="term" value="P:translation"/>
    <property type="evidence" value="ECO:0007669"/>
    <property type="project" value="InterPro"/>
</dbReference>
<evidence type="ECO:0000313" key="10">
    <source>
        <dbReference type="Proteomes" id="UP000078595"/>
    </source>
</evidence>
<comment type="similarity">
    <text evidence="2">Belongs to the bacterial ribosomal protein bL32 family.</text>
</comment>
<dbReference type="SUPFAM" id="SSF57829">
    <property type="entry name" value="Zn-binding ribosomal proteins"/>
    <property type="match status" value="1"/>
</dbReference>
<name>A0A1A6A9R3_9TREE</name>
<keyword evidence="3" id="KW-0809">Transit peptide</keyword>
<dbReference type="PANTHER" id="PTHR21026">
    <property type="entry name" value="39S RIBOSOMAL PROTEIN L32, MITOCHONDRIAL"/>
    <property type="match status" value="1"/>
</dbReference>
<keyword evidence="5" id="KW-0496">Mitochondrion</keyword>
<dbReference type="GO" id="GO:0005762">
    <property type="term" value="C:mitochondrial large ribosomal subunit"/>
    <property type="evidence" value="ECO:0007669"/>
    <property type="project" value="TreeGrafter"/>
</dbReference>